<evidence type="ECO:0000256" key="4">
    <source>
        <dbReference type="ARBA" id="ARBA00022989"/>
    </source>
</evidence>
<dbReference type="InterPro" id="IPR020846">
    <property type="entry name" value="MFS_dom"/>
</dbReference>
<dbReference type="VEuPathDB" id="FungiDB:FOMG_16693"/>
<comment type="subcellular location">
    <subcellularLocation>
        <location evidence="1">Membrane</location>
        <topology evidence="1">Multi-pass membrane protein</topology>
    </subcellularLocation>
</comment>
<sequence length="564" mass="60299">MQSTTGTLAAHIEKDSKQNSPDTALTVNTEDIIARHPRDNLSIHMDIEANANNPARKKADFEGHGGDGDGHEYPSGAHLGFIIVALVLSVFLVILDTTIVATAIPKITDKFHRLDEVSWYGAAFFVCTAAFQSTWGKAYKYFRLKICFLVSIFIFEVGSLICGVAPNSVTLIVGRAIAGIGCAGIASGAYIIIGFSARPTKRPVLTGVVGASYGGAFTDHVSWRWCFYINLPIGGVSAAIILFCFSTPSQSVPAVVPYREKLLQMDPLGTALIMGFTTSFLLALQYGGIQHAWGSSMVIGLFAGSGLILAAFVVLEWFQGERSMIAPRLLKDRTLYISSAYAFFFAGGYFALIYYLPIYFQSIHDVSPTMSGVRNLPLIIAVTIATIVSGASITNTGIYAPILVGSAAIATVAAGLIYTLDVGTGSGKWIGYQVLAGVAWGAGIQVPMIATQGTSKELDLAPKTAILLFFQTVGGAFLIAAAQTSFLHTMLKEMREMAPQVSQSQLVQTGATEIRQVFDENVIPFVIRTYMEGLKVAFALVIAATGVAFTVSLGTGWSRLKTNN</sequence>
<reference evidence="10" key="2">
    <citation type="submission" date="2012-05" db="EMBL/GenBank/DDBJ databases">
        <title>Annotation of the Genome Sequence of Fusarium oxysporum f. sp. melonis 26406.</title>
        <authorList>
            <consortium name="The Broad Institute Genomics Platform"/>
            <person name="Ma L.-J."/>
            <person name="Corby-Kistler H."/>
            <person name="Broz K."/>
            <person name="Gale L.R."/>
            <person name="Jonkers W."/>
            <person name="O'Donnell K."/>
            <person name="Ploetz R."/>
            <person name="Steinberg C."/>
            <person name="Schwartz D.C."/>
            <person name="VanEtten H."/>
            <person name="Zhou S."/>
            <person name="Young S.K."/>
            <person name="Zeng Q."/>
            <person name="Gargeya S."/>
            <person name="Fitzgerald M."/>
            <person name="Abouelleil A."/>
            <person name="Alvarado L."/>
            <person name="Chapman S.B."/>
            <person name="Gainer-Dewar J."/>
            <person name="Goldberg J."/>
            <person name="Griggs A."/>
            <person name="Gujja S."/>
            <person name="Hansen M."/>
            <person name="Howarth C."/>
            <person name="Imamovic A."/>
            <person name="Ireland A."/>
            <person name="Larimer J."/>
            <person name="McCowan C."/>
            <person name="Murphy C."/>
            <person name="Pearson M."/>
            <person name="Poon T.W."/>
            <person name="Priest M."/>
            <person name="Roberts A."/>
            <person name="Saif S."/>
            <person name="Shea T."/>
            <person name="Sykes S."/>
            <person name="Wortman J."/>
            <person name="Nusbaum C."/>
            <person name="Birren B."/>
        </authorList>
    </citation>
    <scope>NUCLEOTIDE SEQUENCE</scope>
    <source>
        <strain evidence="10">26406</strain>
    </source>
</reference>
<dbReference type="EMBL" id="JH659354">
    <property type="protein sequence ID" value="EXK26747.1"/>
    <property type="molecule type" value="Genomic_DNA"/>
</dbReference>
<feature type="transmembrane region" description="Helical" evidence="8">
    <location>
        <begin position="536"/>
        <end position="557"/>
    </location>
</feature>
<dbReference type="PROSITE" id="PS50850">
    <property type="entry name" value="MFS"/>
    <property type="match status" value="1"/>
</dbReference>
<feature type="transmembrane region" description="Helical" evidence="8">
    <location>
        <begin position="227"/>
        <end position="248"/>
    </location>
</feature>
<dbReference type="GO" id="GO:0022857">
    <property type="term" value="F:transmembrane transporter activity"/>
    <property type="evidence" value="ECO:0007669"/>
    <property type="project" value="InterPro"/>
</dbReference>
<dbReference type="PANTHER" id="PTHR23501">
    <property type="entry name" value="MAJOR FACILITATOR SUPERFAMILY"/>
    <property type="match status" value="1"/>
</dbReference>
<evidence type="ECO:0000256" key="5">
    <source>
        <dbReference type="ARBA" id="ARBA00023136"/>
    </source>
</evidence>
<evidence type="ECO:0000256" key="3">
    <source>
        <dbReference type="ARBA" id="ARBA00022692"/>
    </source>
</evidence>
<evidence type="ECO:0000256" key="1">
    <source>
        <dbReference type="ARBA" id="ARBA00004141"/>
    </source>
</evidence>
<feature type="transmembrane region" description="Helical" evidence="8">
    <location>
        <begin position="117"/>
        <end position="135"/>
    </location>
</feature>
<evidence type="ECO:0000256" key="8">
    <source>
        <dbReference type="SAM" id="Phobius"/>
    </source>
</evidence>
<feature type="transmembrane region" description="Helical" evidence="8">
    <location>
        <begin position="268"/>
        <end position="286"/>
    </location>
</feature>
<name>W9ZDU9_FUSOX</name>
<organism evidence="10">
    <name type="scientific">Fusarium oxysporum f. sp. melonis 26406</name>
    <dbReference type="NCBI Taxonomy" id="1089452"/>
    <lineage>
        <taxon>Eukaryota</taxon>
        <taxon>Fungi</taxon>
        <taxon>Dikarya</taxon>
        <taxon>Ascomycota</taxon>
        <taxon>Pezizomycotina</taxon>
        <taxon>Sordariomycetes</taxon>
        <taxon>Hypocreomycetidae</taxon>
        <taxon>Hypocreales</taxon>
        <taxon>Nectriaceae</taxon>
        <taxon>Fusarium</taxon>
        <taxon>Fusarium oxysporum species complex</taxon>
    </lineage>
</organism>
<feature type="transmembrane region" description="Helical" evidence="8">
    <location>
        <begin position="172"/>
        <end position="193"/>
    </location>
</feature>
<feature type="domain" description="Major facilitator superfamily (MFS) profile" evidence="9">
    <location>
        <begin position="82"/>
        <end position="564"/>
    </location>
</feature>
<feature type="region of interest" description="Disordered" evidence="7">
    <location>
        <begin position="1"/>
        <end position="25"/>
    </location>
</feature>
<protein>
    <recommendedName>
        <fullName evidence="9">Major facilitator superfamily (MFS) profile domain-containing protein</fullName>
    </recommendedName>
</protein>
<dbReference type="AlphaFoldDB" id="W9ZDU9"/>
<dbReference type="Pfam" id="PF07690">
    <property type="entry name" value="MFS_1"/>
    <property type="match status" value="1"/>
</dbReference>
<accession>W9ZDU9</accession>
<evidence type="ECO:0000259" key="9">
    <source>
        <dbReference type="PROSITE" id="PS50850"/>
    </source>
</evidence>
<keyword evidence="4 8" id="KW-1133">Transmembrane helix</keyword>
<keyword evidence="2" id="KW-0813">Transport</keyword>
<dbReference type="PANTHER" id="PTHR23501:SF177">
    <property type="entry name" value="MAJOR FACILITATOR SUPERFAMILY (MFS) PROFILE DOMAIN-CONTAINING PROTEIN-RELATED"/>
    <property type="match status" value="1"/>
</dbReference>
<evidence type="ECO:0000313" key="10">
    <source>
        <dbReference type="EMBL" id="EXK26747.1"/>
    </source>
</evidence>
<evidence type="ECO:0000256" key="7">
    <source>
        <dbReference type="SAM" id="MobiDB-lite"/>
    </source>
</evidence>
<evidence type="ECO:0000256" key="6">
    <source>
        <dbReference type="ARBA" id="ARBA00023180"/>
    </source>
</evidence>
<gene>
    <name evidence="10" type="ORF">FOMG_16693</name>
</gene>
<feature type="transmembrane region" description="Helical" evidence="8">
    <location>
        <begin position="298"/>
        <end position="315"/>
    </location>
</feature>
<dbReference type="Gene3D" id="1.20.1250.20">
    <property type="entry name" value="MFS general substrate transporter like domains"/>
    <property type="match status" value="2"/>
</dbReference>
<keyword evidence="5 8" id="KW-0472">Membrane</keyword>
<dbReference type="InterPro" id="IPR011701">
    <property type="entry name" value="MFS"/>
</dbReference>
<dbReference type="CDD" id="cd17502">
    <property type="entry name" value="MFS_Azr1_MDR_like"/>
    <property type="match status" value="1"/>
</dbReference>
<feature type="transmembrane region" description="Helical" evidence="8">
    <location>
        <begin position="376"/>
        <end position="393"/>
    </location>
</feature>
<feature type="transmembrane region" description="Helical" evidence="8">
    <location>
        <begin position="147"/>
        <end position="166"/>
    </location>
</feature>
<dbReference type="InterPro" id="IPR036259">
    <property type="entry name" value="MFS_trans_sf"/>
</dbReference>
<feature type="transmembrane region" description="Helical" evidence="8">
    <location>
        <begin position="79"/>
        <end position="105"/>
    </location>
</feature>
<feature type="transmembrane region" description="Helical" evidence="8">
    <location>
        <begin position="430"/>
        <end position="450"/>
    </location>
</feature>
<dbReference type="OrthoDB" id="10021397at2759"/>
<feature type="transmembrane region" description="Helical" evidence="8">
    <location>
        <begin position="335"/>
        <end position="356"/>
    </location>
</feature>
<dbReference type="HOGENOM" id="CLU_000960_22_1_1"/>
<dbReference type="GO" id="GO:0005886">
    <property type="term" value="C:plasma membrane"/>
    <property type="evidence" value="ECO:0007669"/>
    <property type="project" value="TreeGrafter"/>
</dbReference>
<keyword evidence="3 8" id="KW-0812">Transmembrane</keyword>
<dbReference type="SUPFAM" id="SSF103473">
    <property type="entry name" value="MFS general substrate transporter"/>
    <property type="match status" value="1"/>
</dbReference>
<dbReference type="Proteomes" id="UP000030703">
    <property type="component" value="Unassembled WGS sequence"/>
</dbReference>
<feature type="transmembrane region" description="Helical" evidence="8">
    <location>
        <begin position="465"/>
        <end position="487"/>
    </location>
</feature>
<proteinExistence type="predicted"/>
<evidence type="ECO:0000256" key="2">
    <source>
        <dbReference type="ARBA" id="ARBA00022448"/>
    </source>
</evidence>
<feature type="transmembrane region" description="Helical" evidence="8">
    <location>
        <begin position="399"/>
        <end position="418"/>
    </location>
</feature>
<reference evidence="10" key="1">
    <citation type="submission" date="2012-04" db="EMBL/GenBank/DDBJ databases">
        <title>The Genome Sequence of Fusarium oxysporum melonis.</title>
        <authorList>
            <consortium name="The Broad Institute Genome Sequencing Platform"/>
            <person name="Ma L.-J."/>
            <person name="Gale L.R."/>
            <person name="Schwartz D.C."/>
            <person name="Zhou S."/>
            <person name="Corby-Kistler H."/>
            <person name="Young S.K."/>
            <person name="Zeng Q."/>
            <person name="Gargeya S."/>
            <person name="Fitzgerald M."/>
            <person name="Haas B."/>
            <person name="Abouelleil A."/>
            <person name="Alvarado L."/>
            <person name="Arachchi H.M."/>
            <person name="Berlin A."/>
            <person name="Brown A."/>
            <person name="Chapman S.B."/>
            <person name="Chen Z."/>
            <person name="Dunbar C."/>
            <person name="Freedman E."/>
            <person name="Gearin G."/>
            <person name="Goldberg J."/>
            <person name="Griggs A."/>
            <person name="Gujja S."/>
            <person name="Heiman D."/>
            <person name="Howarth C."/>
            <person name="Larson L."/>
            <person name="Lui A."/>
            <person name="MacDonald P.J.P."/>
            <person name="Montmayeur A."/>
            <person name="Murphy C."/>
            <person name="Neiman D."/>
            <person name="Pearson M."/>
            <person name="Priest M."/>
            <person name="Roberts A."/>
            <person name="Saif S."/>
            <person name="Shea T."/>
            <person name="Shenoy N."/>
            <person name="Sisk P."/>
            <person name="Stolte C."/>
            <person name="Sykes S."/>
            <person name="Wortman J."/>
            <person name="Nusbaum C."/>
            <person name="Birren B."/>
        </authorList>
    </citation>
    <scope>NUCLEOTIDE SEQUENCE</scope>
    <source>
        <strain evidence="10">26406</strain>
    </source>
</reference>
<keyword evidence="6" id="KW-0325">Glycoprotein</keyword>